<evidence type="ECO:0000256" key="4">
    <source>
        <dbReference type="ARBA" id="ARBA00023180"/>
    </source>
</evidence>
<sequence>MEVTNKTILILGLIFLLGDKGVKANGGSVAKKCKFSAIFNFGDSNSDTGGGSAALREIPPPNGITFFGVPSGRACDGRLLIDFIAERLGLPYVSAYLDSFNTNFRTGANFAIGGSSIVRPGYSPFPLDIQISQFVQFKSHTIALFKKLNGSRSVQAFKNNLPRPEDFGNALYTFDIGQNDLSYGFQHGSETQVKKSIPSILDKFSQAIHTLYAQGARRFWVHNTGPVGCLPYSYIYYPYKQQNLDNSGCVKPQNEVAREFNRQLKNRIFKLRTQLRGASLSYVDVYSAKYGLISRAKNIGFGDPMMFCCGNYYRYHIDCGKRAVVNGTVYGNPCRDPSKFISWDGIHYSERANRMVAAAILNGTLTDPPVSIEGVC</sequence>
<keyword evidence="7" id="KW-1185">Reference proteome</keyword>
<gene>
    <name evidence="6" type="ORF">LIER_36562</name>
</gene>
<dbReference type="GO" id="GO:0016788">
    <property type="term" value="F:hydrolase activity, acting on ester bonds"/>
    <property type="evidence" value="ECO:0007669"/>
    <property type="project" value="InterPro"/>
</dbReference>
<reference evidence="6 7" key="1">
    <citation type="submission" date="2024-01" db="EMBL/GenBank/DDBJ databases">
        <title>The complete chloroplast genome sequence of Lithospermum erythrorhizon: insights into the phylogenetic relationship among Boraginaceae species and the maternal lineages of purple gromwells.</title>
        <authorList>
            <person name="Okada T."/>
            <person name="Watanabe K."/>
        </authorList>
    </citation>
    <scope>NUCLEOTIDE SEQUENCE [LARGE SCALE GENOMIC DNA]</scope>
</reference>
<dbReference type="InterPro" id="IPR035669">
    <property type="entry name" value="SGNH_plant_lipase-like"/>
</dbReference>
<evidence type="ECO:0000256" key="5">
    <source>
        <dbReference type="SAM" id="SignalP"/>
    </source>
</evidence>
<evidence type="ECO:0000256" key="1">
    <source>
        <dbReference type="ARBA" id="ARBA00008668"/>
    </source>
</evidence>
<comment type="similarity">
    <text evidence="1">Belongs to the 'GDSL' lipolytic enzyme family.</text>
</comment>
<comment type="caution">
    <text evidence="6">The sequence shown here is derived from an EMBL/GenBank/DDBJ whole genome shotgun (WGS) entry which is preliminary data.</text>
</comment>
<keyword evidence="4" id="KW-0325">Glycoprotein</keyword>
<organism evidence="6 7">
    <name type="scientific">Lithospermum erythrorhizon</name>
    <name type="common">Purple gromwell</name>
    <name type="synonym">Lithospermum officinale var. erythrorhizon</name>
    <dbReference type="NCBI Taxonomy" id="34254"/>
    <lineage>
        <taxon>Eukaryota</taxon>
        <taxon>Viridiplantae</taxon>
        <taxon>Streptophyta</taxon>
        <taxon>Embryophyta</taxon>
        <taxon>Tracheophyta</taxon>
        <taxon>Spermatophyta</taxon>
        <taxon>Magnoliopsida</taxon>
        <taxon>eudicotyledons</taxon>
        <taxon>Gunneridae</taxon>
        <taxon>Pentapetalae</taxon>
        <taxon>asterids</taxon>
        <taxon>lamiids</taxon>
        <taxon>Boraginales</taxon>
        <taxon>Boraginaceae</taxon>
        <taxon>Boraginoideae</taxon>
        <taxon>Lithospermeae</taxon>
        <taxon>Lithospermum</taxon>
    </lineage>
</organism>
<evidence type="ECO:0000313" key="7">
    <source>
        <dbReference type="Proteomes" id="UP001454036"/>
    </source>
</evidence>
<evidence type="ECO:0000256" key="3">
    <source>
        <dbReference type="ARBA" id="ARBA00022801"/>
    </source>
</evidence>
<dbReference type="AlphaFoldDB" id="A0AAV3P8Z6"/>
<dbReference type="InterPro" id="IPR001087">
    <property type="entry name" value="GDSL"/>
</dbReference>
<dbReference type="InterPro" id="IPR036514">
    <property type="entry name" value="SGNH_hydro_sf"/>
</dbReference>
<dbReference type="SUPFAM" id="SSF52266">
    <property type="entry name" value="SGNH hydrolase"/>
    <property type="match status" value="1"/>
</dbReference>
<dbReference type="Gene3D" id="3.40.50.1110">
    <property type="entry name" value="SGNH hydrolase"/>
    <property type="match status" value="1"/>
</dbReference>
<dbReference type="CDD" id="cd01837">
    <property type="entry name" value="SGNH_plant_lipase_like"/>
    <property type="match status" value="1"/>
</dbReference>
<evidence type="ECO:0000313" key="6">
    <source>
        <dbReference type="EMBL" id="GAA0147673.1"/>
    </source>
</evidence>
<accession>A0AAV3P8Z6</accession>
<dbReference type="Pfam" id="PF00657">
    <property type="entry name" value="Lipase_GDSL"/>
    <property type="match status" value="1"/>
</dbReference>
<feature type="chain" id="PRO_5043640766" evidence="5">
    <location>
        <begin position="25"/>
        <end position="376"/>
    </location>
</feature>
<dbReference type="Proteomes" id="UP001454036">
    <property type="component" value="Unassembled WGS sequence"/>
</dbReference>
<feature type="signal peptide" evidence="5">
    <location>
        <begin position="1"/>
        <end position="24"/>
    </location>
</feature>
<dbReference type="PANTHER" id="PTHR22835:SF555">
    <property type="entry name" value="GDSL-LIKE LIPASE_ACYLHYDROLASE"/>
    <property type="match status" value="1"/>
</dbReference>
<dbReference type="EMBL" id="BAABME010016841">
    <property type="protein sequence ID" value="GAA0147673.1"/>
    <property type="molecule type" value="Genomic_DNA"/>
</dbReference>
<name>A0AAV3P8Z6_LITER</name>
<keyword evidence="3" id="KW-0378">Hydrolase</keyword>
<proteinExistence type="inferred from homology"/>
<protein>
    <submittedName>
        <fullName evidence="6">Uncharacterized protein</fullName>
    </submittedName>
</protein>
<keyword evidence="2 5" id="KW-0732">Signal</keyword>
<evidence type="ECO:0000256" key="2">
    <source>
        <dbReference type="ARBA" id="ARBA00022729"/>
    </source>
</evidence>
<dbReference type="PANTHER" id="PTHR22835">
    <property type="entry name" value="ZINC FINGER FYVE DOMAIN CONTAINING PROTEIN"/>
    <property type="match status" value="1"/>
</dbReference>